<dbReference type="Proteomes" id="UP001500185">
    <property type="component" value="Unassembled WGS sequence"/>
</dbReference>
<organism evidence="1 2">
    <name type="scientific">Psychroflexus lacisalsi</name>
    <dbReference type="NCBI Taxonomy" id="503928"/>
    <lineage>
        <taxon>Bacteria</taxon>
        <taxon>Pseudomonadati</taxon>
        <taxon>Bacteroidota</taxon>
        <taxon>Flavobacteriia</taxon>
        <taxon>Flavobacteriales</taxon>
        <taxon>Flavobacteriaceae</taxon>
        <taxon>Psychroflexus</taxon>
    </lineage>
</organism>
<protein>
    <submittedName>
        <fullName evidence="1">Tryptophan 2,3-dioxygenase family protein</fullName>
    </submittedName>
</protein>
<reference evidence="2" key="1">
    <citation type="journal article" date="2019" name="Int. J. Syst. Evol. Microbiol.">
        <title>The Global Catalogue of Microorganisms (GCM) 10K type strain sequencing project: providing services to taxonomists for standard genome sequencing and annotation.</title>
        <authorList>
            <consortium name="The Broad Institute Genomics Platform"/>
            <consortium name="The Broad Institute Genome Sequencing Center for Infectious Disease"/>
            <person name="Wu L."/>
            <person name="Ma J."/>
        </authorList>
    </citation>
    <scope>NUCLEOTIDE SEQUENCE [LARGE SCALE GENOMIC DNA]</scope>
    <source>
        <strain evidence="2">JCM 16231</strain>
    </source>
</reference>
<dbReference type="InterPro" id="IPR004981">
    <property type="entry name" value="Trp_2_3_dOase"/>
</dbReference>
<keyword evidence="2" id="KW-1185">Reference proteome</keyword>
<dbReference type="Pfam" id="PF03301">
    <property type="entry name" value="Trp_dioxygenase"/>
    <property type="match status" value="1"/>
</dbReference>
<dbReference type="Gene3D" id="1.20.58.480">
    <property type="match status" value="1"/>
</dbReference>
<dbReference type="InterPro" id="IPR037217">
    <property type="entry name" value="Trp/Indoleamine_2_3_dOase-like"/>
</dbReference>
<sequence length="300" mass="35846">MNNELLKQLEEKYKALGENPDNYLKGLLYTKPVNYWDYIEVDTLLSLQKPKTNFEDETVFIVYHQITELTLKLMIHEIKQLLRIKTFHTESFFIEKIRRLVRYTDMLITSFEVMTDGLNYDDYNKFRMSLTPASGIQSAQFRYLEIMCTPVLNLVNKEGHKRLSKQPSMDEIFENIYWRDAGYNRETGKTSHTLMAFEQKYLESFKDLTAEVAGNTVWEQFQKFEKPSDNLIFRMRDFDHQYNVKWPKTHLNTAKKYLEKKGETKEGTGGSPWKKYLHPKHQQRSFFPGLWKDLEILDWV</sequence>
<dbReference type="PANTHER" id="PTHR10138:SF0">
    <property type="entry name" value="TRYPTOPHAN 2,3-DIOXYGENASE"/>
    <property type="match status" value="1"/>
</dbReference>
<gene>
    <name evidence="1" type="ORF">GCM10009433_12900</name>
</gene>
<accession>A0ABP3VJC5</accession>
<comment type="caution">
    <text evidence="1">The sequence shown here is derived from an EMBL/GenBank/DDBJ whole genome shotgun (WGS) entry which is preliminary data.</text>
</comment>
<proteinExistence type="predicted"/>
<name>A0ABP3VJC5_9FLAO</name>
<dbReference type="SUPFAM" id="SSF140959">
    <property type="entry name" value="Indolic compounds 2,3-dioxygenase-like"/>
    <property type="match status" value="1"/>
</dbReference>
<dbReference type="PANTHER" id="PTHR10138">
    <property type="entry name" value="TRYPTOPHAN 2,3-DIOXYGENASE"/>
    <property type="match status" value="1"/>
</dbReference>
<evidence type="ECO:0000313" key="1">
    <source>
        <dbReference type="EMBL" id="GAA0757029.1"/>
    </source>
</evidence>
<evidence type="ECO:0000313" key="2">
    <source>
        <dbReference type="Proteomes" id="UP001500185"/>
    </source>
</evidence>
<dbReference type="EMBL" id="BAAAGG010000005">
    <property type="protein sequence ID" value="GAA0757029.1"/>
    <property type="molecule type" value="Genomic_DNA"/>
</dbReference>
<dbReference type="RefSeq" id="WP_224453832.1">
    <property type="nucleotide sequence ID" value="NZ_BAAAGG010000005.1"/>
</dbReference>